<protein>
    <submittedName>
        <fullName evidence="4">Efflux RND transporter permease subunit</fullName>
    </submittedName>
</protein>
<comment type="caution">
    <text evidence="4">The sequence shown here is derived from an EMBL/GenBank/DDBJ whole genome shotgun (WGS) entry which is preliminary data.</text>
</comment>
<feature type="transmembrane region" description="Helical" evidence="3">
    <location>
        <begin position="584"/>
        <end position="609"/>
    </location>
</feature>
<dbReference type="AlphaFoldDB" id="A0A8J6TP40"/>
<keyword evidence="3" id="KW-0472">Membrane</keyword>
<evidence type="ECO:0000256" key="2">
    <source>
        <dbReference type="SAM" id="MobiDB-lite"/>
    </source>
</evidence>
<evidence type="ECO:0000313" key="4">
    <source>
        <dbReference type="EMBL" id="MBC8609759.1"/>
    </source>
</evidence>
<feature type="region of interest" description="Disordered" evidence="2">
    <location>
        <begin position="214"/>
        <end position="249"/>
    </location>
</feature>
<keyword evidence="3" id="KW-0812">Transmembrane</keyword>
<dbReference type="SUPFAM" id="SSF82714">
    <property type="entry name" value="Multidrug efflux transporter AcrB TolC docking domain, DN and DC subdomains"/>
    <property type="match status" value="2"/>
</dbReference>
<gene>
    <name evidence="4" type="ORF">H8702_01310</name>
</gene>
<feature type="transmembrane region" description="Helical" evidence="3">
    <location>
        <begin position="1176"/>
        <end position="1199"/>
    </location>
</feature>
<keyword evidence="5" id="KW-1185">Reference proteome</keyword>
<evidence type="ECO:0000313" key="5">
    <source>
        <dbReference type="Proteomes" id="UP000632659"/>
    </source>
</evidence>
<dbReference type="PANTHER" id="PTHR32063">
    <property type="match status" value="1"/>
</dbReference>
<feature type="coiled-coil region" evidence="1">
    <location>
        <begin position="357"/>
        <end position="388"/>
    </location>
</feature>
<dbReference type="Gene3D" id="3.30.70.1320">
    <property type="entry name" value="Multidrug efflux transporter AcrB pore domain like"/>
    <property type="match status" value="2"/>
</dbReference>
<dbReference type="GO" id="GO:0042910">
    <property type="term" value="F:xenobiotic transmembrane transporter activity"/>
    <property type="evidence" value="ECO:0007669"/>
    <property type="project" value="TreeGrafter"/>
</dbReference>
<dbReference type="Gene3D" id="3.30.2090.10">
    <property type="entry name" value="Multidrug efflux transporter AcrB TolC docking domain, DN and DC subdomains"/>
    <property type="match status" value="3"/>
</dbReference>
<dbReference type="GO" id="GO:0005886">
    <property type="term" value="C:plasma membrane"/>
    <property type="evidence" value="ECO:0007669"/>
    <property type="project" value="TreeGrafter"/>
</dbReference>
<feature type="transmembrane region" description="Helical" evidence="3">
    <location>
        <begin position="558"/>
        <end position="578"/>
    </location>
</feature>
<reference evidence="4" key="1">
    <citation type="submission" date="2020-08" db="EMBL/GenBank/DDBJ databases">
        <title>Genome public.</title>
        <authorList>
            <person name="Liu C."/>
            <person name="Sun Q."/>
        </authorList>
    </citation>
    <scope>NUCLEOTIDE SEQUENCE</scope>
    <source>
        <strain evidence="4">NSJ-15</strain>
    </source>
</reference>
<dbReference type="SUPFAM" id="SSF82693">
    <property type="entry name" value="Multidrug efflux transporter AcrB pore domain, PN1, PN2, PC1 and PC2 subdomains"/>
    <property type="match status" value="2"/>
</dbReference>
<feature type="transmembrane region" description="Helical" evidence="3">
    <location>
        <begin position="1145"/>
        <end position="1164"/>
    </location>
</feature>
<feature type="transmembrane region" description="Helical" evidence="3">
    <location>
        <begin position="535"/>
        <end position="551"/>
    </location>
</feature>
<feature type="compositionally biased region" description="Basic and acidic residues" evidence="2">
    <location>
        <begin position="223"/>
        <end position="239"/>
    </location>
</feature>
<proteinExistence type="predicted"/>
<dbReference type="Gene3D" id="3.30.70.1430">
    <property type="entry name" value="Multidrug efflux transporter AcrB pore domain"/>
    <property type="match status" value="2"/>
</dbReference>
<dbReference type="Proteomes" id="UP000632659">
    <property type="component" value="Unassembled WGS sequence"/>
</dbReference>
<feature type="transmembrane region" description="Helical" evidence="3">
    <location>
        <begin position="629"/>
        <end position="649"/>
    </location>
</feature>
<dbReference type="Gene3D" id="3.30.70.1440">
    <property type="entry name" value="Multidrug efflux transporter AcrB pore domain"/>
    <property type="match status" value="1"/>
</dbReference>
<accession>A0A8J6TP40</accession>
<evidence type="ECO:0000256" key="1">
    <source>
        <dbReference type="SAM" id="Coils"/>
    </source>
</evidence>
<feature type="transmembrane region" description="Helical" evidence="3">
    <location>
        <begin position="12"/>
        <end position="31"/>
    </location>
</feature>
<organism evidence="4 5">
    <name type="scientific">Massiliimalia timonensis</name>
    <dbReference type="NCBI Taxonomy" id="1987501"/>
    <lineage>
        <taxon>Bacteria</taxon>
        <taxon>Bacillati</taxon>
        <taxon>Bacillota</taxon>
        <taxon>Clostridia</taxon>
        <taxon>Eubacteriales</taxon>
        <taxon>Oscillospiraceae</taxon>
        <taxon>Massiliimalia</taxon>
    </lineage>
</organism>
<dbReference type="PRINTS" id="PR00702">
    <property type="entry name" value="ACRIFLAVINRP"/>
</dbReference>
<dbReference type="RefSeq" id="WP_187536156.1">
    <property type="nucleotide sequence ID" value="NZ_JACRTL010000001.1"/>
</dbReference>
<feature type="transmembrane region" description="Helical" evidence="3">
    <location>
        <begin position="1073"/>
        <end position="1093"/>
    </location>
</feature>
<sequence length="1226" mass="133455">MLSEFSVKKPFTVVVAVIMVLVLGFISFTHMTPNLMPNIDFPYVIVTTAYPGASPEKVESSVTKPLEQALSTTAGMKNITSTSSENFSMVMLEFNQNINMDSVMINVNNTVSSVSSSFDDTVGTPSMMKLNPDMMAVMMASVDVDGMDSYEVSEFVQNTVVPEFERIDGIASVTATGLVEEQLQIKLDQGKIDALNDKILKNVDEELSKAEDEIQSGKKKLKDQRADFESQSEEQKQKLVDASSQMEDGKTELQSVIDKIGMTKQQLEDAVSKAEETKETLSGQLETAQDMRDQMAEAGLDTTEIDGQIKLLQDGITQADTGITQAKQGIQAYDALDTLKEQEKELESGKITLTQKLTEASVQLTNAEGKLEEAEQQFEEQREEAYQNAGLDGVITVDMIQKMLQAENFSMPAGYLSEGNAQYLIKVGDEFADETEIKDLLLFSTGVDGVGDIYLKDVAEVSWADNAGETYAKINGNDGILLSFEKSSTASTTEATDAVHTAMDSLMENNPDLHITALMDQGVYIDIIIKSVLDNLLYGGILAIIVLLLFLKTFKPTLIIATSIPISLLFAMVLMYFSGVTLNIISLSGLALGVGMLVDNSIVVIENIYRLRNLDVNKRKAAVQGAKQVAGAITSSTLTTICVFLPIVFTDGLTRQLFADMGLTIAYSLVASLFVALTLVPTMSSTILNKADEKKHPWFDAVVNGYEKLLRFCLRKKVYVLSFTIVLLILSGVLVARMGTAFMPDVDSTQMSATLTMPDDSDKEDTYQMSDTFMERALEIEDVQTVGAMQAGNIMGMGTSDPGEMTFYILLDEDKKHTNKEVAKMLEEKTADLNCEVDIAASTMDMSMLGGSGIELVIHGTDLDQMAQISKDMTGILEGVEGTTDITNGLEDASAEVRVIVNKNKAMEYGLTVAQVYQAVSGAISTETNATTLSADDADYPVIILNDSDVTRSNLGNYELEGTKDQKDVTVKLSDIASIEEAESPLSISHDNQTRTMTVSALVDEDHNIGLVSRDVEKQLDDYELPSGYTVTLSGENETINQSLSDLVLMIGAAVLFIYLIMVAQFQSLVSPFIVLFTLPLAFTGGLLALVMTGSELSVVAMLGFLVLAGIVVNNGIVFVDYTNQLRLDGMEKKEALVQTGRTRIRPILMTAMTTVLAMSTMAIGVGTGSEMTQPLAIVVIGGLTYATLLTLFVVPCIYDLLRRKDLKPIVIEDEEQKHETEGNVL</sequence>
<dbReference type="InterPro" id="IPR027463">
    <property type="entry name" value="AcrB_DN_DC_subdom"/>
</dbReference>
<feature type="transmembrane region" description="Helical" evidence="3">
    <location>
        <begin position="661"/>
        <end position="680"/>
    </location>
</feature>
<keyword evidence="3" id="KW-1133">Transmembrane helix</keyword>
<name>A0A8J6TP40_9FIRM</name>
<dbReference type="InterPro" id="IPR001036">
    <property type="entry name" value="Acrflvin-R"/>
</dbReference>
<dbReference type="EMBL" id="JACRTL010000001">
    <property type="protein sequence ID" value="MBC8609759.1"/>
    <property type="molecule type" value="Genomic_DNA"/>
</dbReference>
<dbReference type="PANTHER" id="PTHR32063:SF0">
    <property type="entry name" value="SWARMING MOTILITY PROTEIN SWRC"/>
    <property type="match status" value="1"/>
</dbReference>
<feature type="transmembrane region" description="Helical" evidence="3">
    <location>
        <begin position="718"/>
        <end position="739"/>
    </location>
</feature>
<dbReference type="Gene3D" id="1.20.1640.10">
    <property type="entry name" value="Multidrug efflux transporter AcrB transmembrane domain"/>
    <property type="match status" value="3"/>
</dbReference>
<dbReference type="SUPFAM" id="SSF82866">
    <property type="entry name" value="Multidrug efflux transporter AcrB transmembrane domain"/>
    <property type="match status" value="2"/>
</dbReference>
<evidence type="ECO:0000256" key="3">
    <source>
        <dbReference type="SAM" id="Phobius"/>
    </source>
</evidence>
<feature type="transmembrane region" description="Helical" evidence="3">
    <location>
        <begin position="1047"/>
        <end position="1066"/>
    </location>
</feature>
<keyword evidence="1" id="KW-0175">Coiled coil</keyword>
<feature type="transmembrane region" description="Helical" evidence="3">
    <location>
        <begin position="1099"/>
        <end position="1124"/>
    </location>
</feature>
<dbReference type="Pfam" id="PF00873">
    <property type="entry name" value="ACR_tran"/>
    <property type="match status" value="2"/>
</dbReference>